<keyword evidence="6" id="KW-1185">Reference proteome</keyword>
<evidence type="ECO:0000259" key="4">
    <source>
        <dbReference type="PROSITE" id="PS51930"/>
    </source>
</evidence>
<evidence type="ECO:0000256" key="3">
    <source>
        <dbReference type="PROSITE-ProRule" id="PRU01278"/>
    </source>
</evidence>
<proteinExistence type="inferred from homology"/>
<dbReference type="Pfam" id="PF00936">
    <property type="entry name" value="BMC"/>
    <property type="match status" value="2"/>
</dbReference>
<dbReference type="RefSeq" id="WP_183720670.1">
    <property type="nucleotide sequence ID" value="NZ_JACHGO010000006.1"/>
</dbReference>
<comment type="caution">
    <text evidence="5">The sequence shown here is derived from an EMBL/GenBank/DDBJ whole genome shotgun (WGS) entry which is preliminary data.</text>
</comment>
<protein>
    <submittedName>
        <fullName evidence="5">Microcompartment protein CcmL/EutN</fullName>
    </submittedName>
</protein>
<dbReference type="SMART" id="SM00877">
    <property type="entry name" value="BMC"/>
    <property type="match status" value="2"/>
</dbReference>
<dbReference type="GO" id="GO:0031469">
    <property type="term" value="C:bacterial microcompartment"/>
    <property type="evidence" value="ECO:0007669"/>
    <property type="project" value="UniProtKB-SubCell"/>
</dbReference>
<reference evidence="5 6" key="1">
    <citation type="submission" date="2020-08" db="EMBL/GenBank/DDBJ databases">
        <title>Genomic Encyclopedia of Type Strains, Phase IV (KMG-IV): sequencing the most valuable type-strain genomes for metagenomic binning, comparative biology and taxonomic classification.</title>
        <authorList>
            <person name="Goeker M."/>
        </authorList>
    </citation>
    <scope>NUCLEOTIDE SEQUENCE [LARGE SCALE GENOMIC DNA]</scope>
    <source>
        <strain evidence="5 6">DSM 11275</strain>
    </source>
</reference>
<dbReference type="PIRSF" id="PIRSF034834">
    <property type="entry name" value="PduT"/>
    <property type="match status" value="1"/>
</dbReference>
<dbReference type="InterPro" id="IPR000249">
    <property type="entry name" value="BMC_dom"/>
</dbReference>
<evidence type="ECO:0000313" key="5">
    <source>
        <dbReference type="EMBL" id="MBB5144203.1"/>
    </source>
</evidence>
<dbReference type="InterPro" id="IPR011238">
    <property type="entry name" value="Micro_shell_prot_PduT"/>
</dbReference>
<gene>
    <name evidence="5" type="ORF">HNQ38_002311</name>
</gene>
<accession>A0A7W8C265</accession>
<dbReference type="InterPro" id="IPR050575">
    <property type="entry name" value="BMC_shell"/>
</dbReference>
<dbReference type="AlphaFoldDB" id="A0A7W8C265"/>
<dbReference type="PANTHER" id="PTHR33941">
    <property type="entry name" value="PROPANEDIOL UTILIZATION PROTEIN PDUA"/>
    <property type="match status" value="1"/>
</dbReference>
<feature type="domain" description="BMC" evidence="4">
    <location>
        <begin position="97"/>
        <end position="183"/>
    </location>
</feature>
<dbReference type="EMBL" id="JACHGO010000006">
    <property type="protein sequence ID" value="MBB5144203.1"/>
    <property type="molecule type" value="Genomic_DNA"/>
</dbReference>
<evidence type="ECO:0000256" key="2">
    <source>
        <dbReference type="ARBA" id="ARBA00024446"/>
    </source>
</evidence>
<dbReference type="InterPro" id="IPR037233">
    <property type="entry name" value="CcmK-like_sf"/>
</dbReference>
<dbReference type="CDD" id="cd07054">
    <property type="entry name" value="BMC_PduT_repeat2"/>
    <property type="match status" value="1"/>
</dbReference>
<keyword evidence="2" id="KW-1283">Bacterial microcompartment</keyword>
<feature type="domain" description="BMC" evidence="4">
    <location>
        <begin position="5"/>
        <end position="87"/>
    </location>
</feature>
<evidence type="ECO:0000256" key="1">
    <source>
        <dbReference type="ARBA" id="ARBA00024322"/>
    </source>
</evidence>
<dbReference type="Gene3D" id="3.30.70.1710">
    <property type="match status" value="2"/>
</dbReference>
<organism evidence="5 6">
    <name type="scientific">Desulfovibrio intestinalis</name>
    <dbReference type="NCBI Taxonomy" id="58621"/>
    <lineage>
        <taxon>Bacteria</taxon>
        <taxon>Pseudomonadati</taxon>
        <taxon>Thermodesulfobacteriota</taxon>
        <taxon>Desulfovibrionia</taxon>
        <taxon>Desulfovibrionales</taxon>
        <taxon>Desulfovibrionaceae</taxon>
        <taxon>Desulfovibrio</taxon>
    </lineage>
</organism>
<sequence length="183" mass="18634">MKLRTIGCVELNSIGMGMQTADEMVKAANVELVLAKTTCPGRYLIIVTGDTGAVTSSVNTGLTLGADLVVDSFIIPNVHEDVIPAMNGTAIQGRINAIGVIETYTAASCVLAADGAAKAGDVRLLDLRLSAGLGGKAFVVMTGEVSAVQSSVDAGVANVTEGGPVVSKIVIPSPSEDLKKHLL</sequence>
<dbReference type="Proteomes" id="UP000539075">
    <property type="component" value="Unassembled WGS sequence"/>
</dbReference>
<name>A0A7W8C265_9BACT</name>
<dbReference type="SUPFAM" id="SSF143414">
    <property type="entry name" value="CcmK-like"/>
    <property type="match status" value="2"/>
</dbReference>
<evidence type="ECO:0000313" key="6">
    <source>
        <dbReference type="Proteomes" id="UP000539075"/>
    </source>
</evidence>
<dbReference type="PROSITE" id="PS51930">
    <property type="entry name" value="BMC_2"/>
    <property type="match status" value="2"/>
</dbReference>
<comment type="subcellular location">
    <subcellularLocation>
        <location evidence="1">Bacterial microcompartment</location>
    </subcellularLocation>
</comment>
<dbReference type="PANTHER" id="PTHR33941:SF11">
    <property type="entry name" value="BACTERIAL MICROCOMPARTMENT SHELL PROTEIN PDUJ"/>
    <property type="match status" value="1"/>
</dbReference>
<dbReference type="InterPro" id="IPR044872">
    <property type="entry name" value="CcmK/CsoS1_BMC"/>
</dbReference>
<dbReference type="CDD" id="cd07053">
    <property type="entry name" value="BMC_PduT_repeat1"/>
    <property type="match status" value="1"/>
</dbReference>
<comment type="similarity">
    <text evidence="3">Belongs to the bacterial microcompartments protein family.</text>
</comment>